<comment type="caution">
    <text evidence="2">The sequence shown here is derived from an EMBL/GenBank/DDBJ whole genome shotgun (WGS) entry which is preliminary data.</text>
</comment>
<dbReference type="Pfam" id="PF09626">
    <property type="entry name" value="DHC"/>
    <property type="match status" value="1"/>
</dbReference>
<dbReference type="Proteomes" id="UP000608513">
    <property type="component" value="Unassembled WGS sequence"/>
</dbReference>
<evidence type="ECO:0000313" key="3">
    <source>
        <dbReference type="Proteomes" id="UP000608513"/>
    </source>
</evidence>
<feature type="signal peptide" evidence="1">
    <location>
        <begin position="1"/>
        <end position="25"/>
    </location>
</feature>
<sequence length="157" mass="17197">MHARLNLKGCVAAALAVAAVVPALADERRAAVPLLPQYRSECAACHIAYPPGMLPAASWQRLMANLPQHFGTDASLDAATVQSISHWLQANAGTYKRVREEPPQDRITRSAWFQRKHDDVSPATWKLPAVKSPANCAACHTTADQGVFDEHRVRIPR</sequence>
<keyword evidence="1" id="KW-0732">Signal</keyword>
<protein>
    <submittedName>
        <fullName evidence="2">Diheme cytochrome c</fullName>
    </submittedName>
</protein>
<dbReference type="InterPro" id="IPR036280">
    <property type="entry name" value="Multihaem_cyt_sf"/>
</dbReference>
<dbReference type="AlphaFoldDB" id="A0A923MV27"/>
<organism evidence="2 3">
    <name type="scientific">Ramlibacter cellulosilyticus</name>
    <dbReference type="NCBI Taxonomy" id="2764187"/>
    <lineage>
        <taxon>Bacteria</taxon>
        <taxon>Pseudomonadati</taxon>
        <taxon>Pseudomonadota</taxon>
        <taxon>Betaproteobacteria</taxon>
        <taxon>Burkholderiales</taxon>
        <taxon>Comamonadaceae</taxon>
        <taxon>Ramlibacter</taxon>
    </lineage>
</organism>
<accession>A0A923MV27</accession>
<proteinExistence type="predicted"/>
<evidence type="ECO:0000313" key="2">
    <source>
        <dbReference type="EMBL" id="MBC5784714.1"/>
    </source>
</evidence>
<dbReference type="SUPFAM" id="SSF48695">
    <property type="entry name" value="Multiheme cytochromes"/>
    <property type="match status" value="1"/>
</dbReference>
<feature type="chain" id="PRO_5036988266" evidence="1">
    <location>
        <begin position="26"/>
        <end position="157"/>
    </location>
</feature>
<dbReference type="RefSeq" id="WP_187077454.1">
    <property type="nucleotide sequence ID" value="NZ_JACORT010000007.1"/>
</dbReference>
<evidence type="ECO:0000256" key="1">
    <source>
        <dbReference type="SAM" id="SignalP"/>
    </source>
</evidence>
<name>A0A923MV27_9BURK</name>
<dbReference type="InterPro" id="IPR018588">
    <property type="entry name" value="Dihaem_cytochrome-c"/>
</dbReference>
<reference evidence="2" key="1">
    <citation type="submission" date="2020-08" db="EMBL/GenBank/DDBJ databases">
        <title>Ramlibacter sp. USB13 16S ribosomal RNA gene genome sequencing and assembly.</title>
        <authorList>
            <person name="Kang M."/>
        </authorList>
    </citation>
    <scope>NUCLEOTIDE SEQUENCE</scope>
    <source>
        <strain evidence="2">USB13</strain>
    </source>
</reference>
<dbReference type="EMBL" id="JACORT010000007">
    <property type="protein sequence ID" value="MBC5784714.1"/>
    <property type="molecule type" value="Genomic_DNA"/>
</dbReference>
<keyword evidence="3" id="KW-1185">Reference proteome</keyword>
<gene>
    <name evidence="2" type="ORF">H8N03_17325</name>
</gene>